<name>A0A4R3I7E7_9GAMM</name>
<reference evidence="1 2" key="1">
    <citation type="submission" date="2019-03" db="EMBL/GenBank/DDBJ databases">
        <title>Genomic Encyclopedia of Archaeal and Bacterial Type Strains, Phase II (KMG-II): from individual species to whole genera.</title>
        <authorList>
            <person name="Goeker M."/>
        </authorList>
    </citation>
    <scope>NUCLEOTIDE SEQUENCE [LARGE SCALE GENOMIC DNA]</scope>
    <source>
        <strain evidence="1 2">DSM 15388</strain>
    </source>
</reference>
<organism evidence="1 2">
    <name type="scientific">Reinekea marinisedimentorum</name>
    <dbReference type="NCBI Taxonomy" id="230495"/>
    <lineage>
        <taxon>Bacteria</taxon>
        <taxon>Pseudomonadati</taxon>
        <taxon>Pseudomonadota</taxon>
        <taxon>Gammaproteobacteria</taxon>
        <taxon>Oceanospirillales</taxon>
        <taxon>Saccharospirillaceae</taxon>
        <taxon>Reinekea</taxon>
    </lineage>
</organism>
<proteinExistence type="predicted"/>
<dbReference type="SUPFAM" id="SSF52266">
    <property type="entry name" value="SGNH hydrolase"/>
    <property type="match status" value="1"/>
</dbReference>
<dbReference type="RefSeq" id="WP_132700693.1">
    <property type="nucleotide sequence ID" value="NZ_SLZR01000004.1"/>
</dbReference>
<dbReference type="OrthoDB" id="9793681at2"/>
<gene>
    <name evidence="1" type="ORF">BCF53_10451</name>
</gene>
<keyword evidence="2" id="KW-1185">Reference proteome</keyword>
<protein>
    <submittedName>
        <fullName evidence="1">Uncharacterized protein</fullName>
    </submittedName>
</protein>
<comment type="caution">
    <text evidence="1">The sequence shown here is derived from an EMBL/GenBank/DDBJ whole genome shotgun (WGS) entry which is preliminary data.</text>
</comment>
<evidence type="ECO:0000313" key="1">
    <source>
        <dbReference type="EMBL" id="TCS41947.1"/>
    </source>
</evidence>
<evidence type="ECO:0000313" key="2">
    <source>
        <dbReference type="Proteomes" id="UP000295793"/>
    </source>
</evidence>
<dbReference type="EMBL" id="SLZR01000004">
    <property type="protein sequence ID" value="TCS41947.1"/>
    <property type="molecule type" value="Genomic_DNA"/>
</dbReference>
<dbReference type="AlphaFoldDB" id="A0A4R3I7E7"/>
<sequence>MKLLCYGASVTAQKDKGGYFYHLERLYAPCEEVEIERLSYGASHFDYAGYAYAECLVKAKPDVCIVDWLTPSMKVFSEEKIKRFNLHLLKNGVFPVWVHFPRADDLKGQRECYKQVVDCCNLLAIPFIDMCEHLRDIVVEPSKYLRDVVHTNSFGAREYAKVLYHRLNELDFDSLDCWAYAESENYPRLPKVISVDDYVSLDHSFSFSFEVLSERALEVLALSSIGPSMCNLKVQLVKEGKSLAELDVRPADPWCYYSRVMVLPPWKFQVSSGQYTLVVSYLDGDPLEGIQLRGDVGEGAVLNAADRAMYIEQISINADRFFVLT</sequence>
<accession>A0A4R3I7E7</accession>
<dbReference type="Proteomes" id="UP000295793">
    <property type="component" value="Unassembled WGS sequence"/>
</dbReference>